<keyword evidence="8" id="KW-1185">Reference proteome</keyword>
<proteinExistence type="inferred from homology"/>
<accession>A0A2N0UMS6</accession>
<evidence type="ECO:0000313" key="7">
    <source>
        <dbReference type="EMBL" id="PKD28297.1"/>
    </source>
</evidence>
<keyword evidence="1" id="KW-0690">Ribosome biogenesis</keyword>
<organism evidence="7 8">
    <name type="scientific">Ruminococcus bromii</name>
    <dbReference type="NCBI Taxonomy" id="40518"/>
    <lineage>
        <taxon>Bacteria</taxon>
        <taxon>Bacillati</taxon>
        <taxon>Bacillota</taxon>
        <taxon>Clostridia</taxon>
        <taxon>Eubacteriales</taxon>
        <taxon>Oscillospiraceae</taxon>
        <taxon>Ruminococcus</taxon>
    </lineage>
</organism>
<keyword evidence="2" id="KW-0645">Protease</keyword>
<dbReference type="PANTHER" id="PTHR39178:SF1">
    <property type="entry name" value="RIBOSOMAL-PROCESSING CYSTEINE PROTEASE PRP"/>
    <property type="match status" value="1"/>
</dbReference>
<dbReference type="InterPro" id="IPR036764">
    <property type="entry name" value="Peptidase_Prp_sf"/>
</dbReference>
<dbReference type="AlphaFoldDB" id="A0A2N0UMS6"/>
<dbReference type="GO" id="GO:0006508">
    <property type="term" value="P:proteolysis"/>
    <property type="evidence" value="ECO:0007669"/>
    <property type="project" value="UniProtKB-KW"/>
</dbReference>
<dbReference type="EMBL" id="NNSR01000063">
    <property type="protein sequence ID" value="PKD28297.1"/>
    <property type="molecule type" value="Genomic_DNA"/>
</dbReference>
<reference evidence="7" key="1">
    <citation type="journal article" date="2018" name="Environ. Microbiol.">
        <title>Sporulation capability and amylosome conservation among diverse human colonic and rumen isolates of the keystone starch-degrader Ruminococcus bromii.</title>
        <authorList>
            <person name="Mukhopadhya I."/>
            <person name="Morais S."/>
            <person name="Laverde-Gomez J."/>
            <person name="Sheridan P.O."/>
            <person name="Walker A.W."/>
            <person name="Kelly W."/>
            <person name="Klieve A.V."/>
            <person name="Ouwerkerk D."/>
            <person name="Duncan S.H."/>
            <person name="Louis P."/>
            <person name="Koropatkin N."/>
            <person name="Cockburn D."/>
            <person name="Kibler R."/>
            <person name="Cooper P.J."/>
            <person name="Sandoval C."/>
            <person name="Crost E."/>
            <person name="Juge N."/>
            <person name="Bayer E.A."/>
            <person name="Flint H.J."/>
        </authorList>
    </citation>
    <scope>NUCLEOTIDE SEQUENCE [LARGE SCALE GENOMIC DNA]</scope>
    <source>
        <strain evidence="7">ATCC 27255</strain>
    </source>
</reference>
<evidence type="ECO:0000256" key="1">
    <source>
        <dbReference type="ARBA" id="ARBA00022517"/>
    </source>
</evidence>
<dbReference type="GO" id="GO:0005840">
    <property type="term" value="C:ribosome"/>
    <property type="evidence" value="ECO:0007669"/>
    <property type="project" value="UniProtKB-KW"/>
</dbReference>
<keyword evidence="7" id="KW-0687">Ribonucleoprotein</keyword>
<evidence type="ECO:0000256" key="4">
    <source>
        <dbReference type="ARBA" id="ARBA00022807"/>
    </source>
</evidence>
<dbReference type="GO" id="GO:0042254">
    <property type="term" value="P:ribosome biogenesis"/>
    <property type="evidence" value="ECO:0007669"/>
    <property type="project" value="UniProtKB-KW"/>
</dbReference>
<comment type="caution">
    <text evidence="7">The sequence shown here is derived from an EMBL/GenBank/DDBJ whole genome shotgun (WGS) entry which is preliminary data.</text>
</comment>
<gene>
    <name evidence="7" type="ORF">RBATCC27255_01355</name>
</gene>
<keyword evidence="3" id="KW-0378">Hydrolase</keyword>
<evidence type="ECO:0000256" key="2">
    <source>
        <dbReference type="ARBA" id="ARBA00022670"/>
    </source>
</evidence>
<dbReference type="GO" id="GO:0008234">
    <property type="term" value="F:cysteine-type peptidase activity"/>
    <property type="evidence" value="ECO:0007669"/>
    <property type="project" value="UniProtKB-KW"/>
</dbReference>
<protein>
    <recommendedName>
        <fullName evidence="6">Ribosomal processing cysteine protease Prp</fullName>
    </recommendedName>
</protein>
<comment type="similarity">
    <text evidence="5">Belongs to the Prp family.</text>
</comment>
<evidence type="ECO:0000256" key="5">
    <source>
        <dbReference type="ARBA" id="ARBA00044503"/>
    </source>
</evidence>
<dbReference type="SUPFAM" id="SSF118010">
    <property type="entry name" value="TM1457-like"/>
    <property type="match status" value="1"/>
</dbReference>
<dbReference type="PANTHER" id="PTHR39178">
    <property type="entry name" value="HYPOTHETICAL RIBOSOME-ASSOCIATED PROTEIN"/>
    <property type="match status" value="1"/>
</dbReference>
<dbReference type="Pfam" id="PF04327">
    <property type="entry name" value="Peptidase_Prp"/>
    <property type="match status" value="1"/>
</dbReference>
<dbReference type="CDD" id="cd16332">
    <property type="entry name" value="Prp-like"/>
    <property type="match status" value="1"/>
</dbReference>
<keyword evidence="4" id="KW-0788">Thiol protease</keyword>
<dbReference type="RefSeq" id="WP_101029330.1">
    <property type="nucleotide sequence ID" value="NZ_CABMMZ010000063.1"/>
</dbReference>
<dbReference type="Proteomes" id="UP000233425">
    <property type="component" value="Unassembled WGS sequence"/>
</dbReference>
<evidence type="ECO:0000256" key="6">
    <source>
        <dbReference type="ARBA" id="ARBA00044538"/>
    </source>
</evidence>
<evidence type="ECO:0000313" key="8">
    <source>
        <dbReference type="Proteomes" id="UP000233425"/>
    </source>
</evidence>
<evidence type="ECO:0000256" key="3">
    <source>
        <dbReference type="ARBA" id="ARBA00022801"/>
    </source>
</evidence>
<dbReference type="InterPro" id="IPR007422">
    <property type="entry name" value="Peptidase_Prp"/>
</dbReference>
<keyword evidence="7" id="KW-0689">Ribosomal protein</keyword>
<name>A0A2N0UMS6_9FIRM</name>
<sequence>MTTVTFFKSDDIICGFEISGHSDYAEEGSDIVCAAISSAAYMTANTITEVLHINAQVTEDDGLMKVRMSPNDALKACDILSGLKLHLTALSEQYKNHIKVKFSEV</sequence>
<dbReference type="Gene3D" id="3.30.70.1490">
    <property type="entry name" value="Cysteine protease Prp"/>
    <property type="match status" value="1"/>
</dbReference>